<dbReference type="Gene3D" id="3.50.50.60">
    <property type="entry name" value="FAD/NAD(P)-binding domain"/>
    <property type="match status" value="2"/>
</dbReference>
<protein>
    <submittedName>
        <fullName evidence="7">FAD-dependent oxidoreductase</fullName>
    </submittedName>
</protein>
<proteinExistence type="predicted"/>
<dbReference type="SUPFAM" id="SSF55424">
    <property type="entry name" value="FAD/NAD-linked reductases, dimerisation (C-terminal) domain"/>
    <property type="match status" value="1"/>
</dbReference>
<evidence type="ECO:0000313" key="7">
    <source>
        <dbReference type="EMBL" id="WWF06806.1"/>
    </source>
</evidence>
<gene>
    <name evidence="7" type="ORF">N5P18_08035</name>
</gene>
<evidence type="ECO:0000256" key="1">
    <source>
        <dbReference type="ARBA" id="ARBA00001974"/>
    </source>
</evidence>
<keyword evidence="2" id="KW-0285">Flavoprotein</keyword>
<keyword evidence="3" id="KW-0274">FAD</keyword>
<keyword evidence="4" id="KW-0560">Oxidoreductase</keyword>
<evidence type="ECO:0000259" key="6">
    <source>
        <dbReference type="Pfam" id="PF14759"/>
    </source>
</evidence>
<evidence type="ECO:0000256" key="4">
    <source>
        <dbReference type="ARBA" id="ARBA00023002"/>
    </source>
</evidence>
<dbReference type="InterPro" id="IPR028202">
    <property type="entry name" value="Reductase_C"/>
</dbReference>
<evidence type="ECO:0000259" key="5">
    <source>
        <dbReference type="Pfam" id="PF07992"/>
    </source>
</evidence>
<accession>A0ABZ2FHW2</accession>
<reference evidence="7 8" key="1">
    <citation type="submission" date="2022-09" db="EMBL/GenBank/DDBJ databases">
        <title>Complete genome sequence of Janibacter terrae strain COS04-44, PCL-degrading bacteria isolated from oil spilled coast.</title>
        <authorList>
            <person name="Park H."/>
            <person name="Kim J.Y."/>
            <person name="An S.H."/>
            <person name="Lee C.M."/>
            <person name="Weon H.-Y."/>
        </authorList>
    </citation>
    <scope>NUCLEOTIDE SEQUENCE [LARGE SCALE GENOMIC DNA]</scope>
    <source>
        <strain evidence="7 8">COS04-44</strain>
    </source>
</reference>
<dbReference type="PANTHER" id="PTHR43557">
    <property type="entry name" value="APOPTOSIS-INDUCING FACTOR 1"/>
    <property type="match status" value="1"/>
</dbReference>
<feature type="domain" description="Reductase C-terminal" evidence="6">
    <location>
        <begin position="321"/>
        <end position="404"/>
    </location>
</feature>
<keyword evidence="8" id="KW-1185">Reference proteome</keyword>
<dbReference type="SUPFAM" id="SSF51905">
    <property type="entry name" value="FAD/NAD(P)-binding domain"/>
    <property type="match status" value="1"/>
</dbReference>
<feature type="domain" description="FAD/NAD(P)-binding" evidence="5">
    <location>
        <begin position="5"/>
        <end position="302"/>
    </location>
</feature>
<dbReference type="RefSeq" id="WP_338539227.1">
    <property type="nucleotide sequence ID" value="NZ_CP104874.1"/>
</dbReference>
<dbReference type="InterPro" id="IPR050446">
    <property type="entry name" value="FAD-oxidoreductase/Apoptosis"/>
</dbReference>
<dbReference type="InterPro" id="IPR016156">
    <property type="entry name" value="FAD/NAD-linked_Rdtase_dimer_sf"/>
</dbReference>
<sequence>MSAGVVIIGGGQAGAQVAQSLREGGYPDPVVIVGEEAISPYQRPPLSKAYLAGEADRESLVLRDDSYYEAQDITVITGDRVETLTLDPGEGGRATTASGADLPFAHLVLATGAAPRSLTLPGFTGDAVHVLRDLEDADRLAEGLASAQRVVVVGGGFIGLEAAAVARARGCAVTVLEAAPRLLGRAAPPEISTFVQQHHQARGIEFHLDARIAGLRQADGGLEVVLEDGASLPADLVVVGVGAAPRTELAESIGAEVDQGIVVDEFARTTLPGVYAAGDCTNGGHVEFVGRMESVQNAIDQAKTVAASILGQQQPYATVPFFWSDQADLHLQMAGIVGPGDDCVVREGADDLAVLAFREDGSFRGVATVNRPRDFMVGRRALHHGQQLDRTRLADPEVSMRDLLLG</sequence>
<dbReference type="EMBL" id="CP104874">
    <property type="protein sequence ID" value="WWF06806.1"/>
    <property type="molecule type" value="Genomic_DNA"/>
</dbReference>
<dbReference type="PRINTS" id="PR00368">
    <property type="entry name" value="FADPNR"/>
</dbReference>
<organism evidence="7 8">
    <name type="scientific">Janibacter terrae</name>
    <dbReference type="NCBI Taxonomy" id="103817"/>
    <lineage>
        <taxon>Bacteria</taxon>
        <taxon>Bacillati</taxon>
        <taxon>Actinomycetota</taxon>
        <taxon>Actinomycetes</taxon>
        <taxon>Micrococcales</taxon>
        <taxon>Intrasporangiaceae</taxon>
        <taxon>Janibacter</taxon>
    </lineage>
</organism>
<dbReference type="Gene3D" id="3.30.390.30">
    <property type="match status" value="1"/>
</dbReference>
<dbReference type="Pfam" id="PF07992">
    <property type="entry name" value="Pyr_redox_2"/>
    <property type="match status" value="1"/>
</dbReference>
<dbReference type="PANTHER" id="PTHR43557:SF2">
    <property type="entry name" value="RIESKE DOMAIN-CONTAINING PROTEIN-RELATED"/>
    <property type="match status" value="1"/>
</dbReference>
<evidence type="ECO:0000256" key="2">
    <source>
        <dbReference type="ARBA" id="ARBA00022630"/>
    </source>
</evidence>
<name>A0ABZ2FHW2_9MICO</name>
<dbReference type="Pfam" id="PF14759">
    <property type="entry name" value="Reductase_C"/>
    <property type="match status" value="1"/>
</dbReference>
<evidence type="ECO:0000313" key="8">
    <source>
        <dbReference type="Proteomes" id="UP001381003"/>
    </source>
</evidence>
<dbReference type="Proteomes" id="UP001381003">
    <property type="component" value="Chromosome"/>
</dbReference>
<comment type="cofactor">
    <cofactor evidence="1">
        <name>FAD</name>
        <dbReference type="ChEBI" id="CHEBI:57692"/>
    </cofactor>
</comment>
<dbReference type="PRINTS" id="PR00411">
    <property type="entry name" value="PNDRDTASEI"/>
</dbReference>
<dbReference type="InterPro" id="IPR036188">
    <property type="entry name" value="FAD/NAD-bd_sf"/>
</dbReference>
<evidence type="ECO:0000256" key="3">
    <source>
        <dbReference type="ARBA" id="ARBA00022827"/>
    </source>
</evidence>
<dbReference type="InterPro" id="IPR023753">
    <property type="entry name" value="FAD/NAD-binding_dom"/>
</dbReference>